<dbReference type="PIRSF" id="PIRSF000532">
    <property type="entry name" value="ATP_PFK_prok"/>
    <property type="match status" value="1"/>
</dbReference>
<sequence length="390" mass="41779">MSVEITENGEVHIYGRERLGDRPRIGILTSGGDCPGLNAVIRATTKTAFWLGYDVVGFRDGFEGLVDPIRFQVLNPRNTAGILVQGGTILGSTNKGRFAARVGESGRVELDPKLVDRVAETIERMKIEGLIVVGGDGSLSTAQQFHEAGIPVVGVPKTIDNDLKATAFTFGFNSAVLCCADALDRLHTTAASHQRVMVLEVMGRHTGWIALHGGIAGGADVILIPEIPWTYENIIAKIEERRTLDKHFTLIVVAEGAHLPSGGLVLDDGGSQNMQVRLGGIGQVVAERLEGMIEQDVRFVVLGHLQRGGGPTTFDRVLASEYGAHAVRLITERNFGRMVCSDPPDICHVPIAEAVDQIRTVDPGGSAVQSARAMGMCFGDTPGYQNPFHG</sequence>
<dbReference type="AlphaFoldDB" id="A0A5B9MBA2"/>
<keyword evidence="13" id="KW-1185">Reference proteome</keyword>
<dbReference type="GO" id="GO:0016208">
    <property type="term" value="F:AMP binding"/>
    <property type="evidence" value="ECO:0007669"/>
    <property type="project" value="TreeGrafter"/>
</dbReference>
<dbReference type="InterPro" id="IPR015912">
    <property type="entry name" value="Phosphofructokinase_CS"/>
</dbReference>
<feature type="binding site" evidence="10">
    <location>
        <begin position="95"/>
        <end position="96"/>
    </location>
    <ligand>
        <name>ATP</name>
        <dbReference type="ChEBI" id="CHEBI:30616"/>
    </ligand>
</feature>
<comment type="cofactor">
    <cofactor evidence="1 10">
        <name>Mg(2+)</name>
        <dbReference type="ChEBI" id="CHEBI:18420"/>
    </cofactor>
</comment>
<dbReference type="InterPro" id="IPR022953">
    <property type="entry name" value="ATP_PFK"/>
</dbReference>
<comment type="similarity">
    <text evidence="10">Belongs to the phosphofructokinase type A (PFKA) family. Mixed-substrate PFK group III subfamily.</text>
</comment>
<feature type="binding site" evidence="10">
    <location>
        <position position="195"/>
    </location>
    <ligand>
        <name>substrate</name>
        <note>ligand shared between dimeric partners</note>
    </ligand>
</feature>
<evidence type="ECO:0000313" key="12">
    <source>
        <dbReference type="EMBL" id="QEF96805.1"/>
    </source>
</evidence>
<feature type="site" description="Important for substrate specificity; cannot use PPi as phosphoryl donor" evidence="10">
    <location>
        <position position="137"/>
    </location>
</feature>
<evidence type="ECO:0000259" key="11">
    <source>
        <dbReference type="Pfam" id="PF00365"/>
    </source>
</evidence>
<keyword evidence="8 10" id="KW-0460">Magnesium</keyword>
<keyword evidence="10" id="KW-0067">ATP-binding</keyword>
<comment type="catalytic activity">
    <reaction evidence="10">
        <text>beta-D-fructose 6-phosphate + ATP = beta-D-fructose 1,6-bisphosphate + ADP + H(+)</text>
        <dbReference type="Rhea" id="RHEA:16109"/>
        <dbReference type="ChEBI" id="CHEBI:15378"/>
        <dbReference type="ChEBI" id="CHEBI:30616"/>
        <dbReference type="ChEBI" id="CHEBI:32966"/>
        <dbReference type="ChEBI" id="CHEBI:57634"/>
        <dbReference type="ChEBI" id="CHEBI:456216"/>
        <dbReference type="EC" id="2.7.1.11"/>
    </reaction>
</comment>
<keyword evidence="7 10" id="KW-0418">Kinase</keyword>
<feature type="binding site" description="in other chain" evidence="10">
    <location>
        <position position="255"/>
    </location>
    <ligand>
        <name>substrate</name>
        <note>ligand shared between dimeric partners</note>
    </ligand>
</feature>
<dbReference type="KEGG" id="smam:Mal15_08350"/>
<feature type="binding site" description="in other chain" evidence="10">
    <location>
        <begin position="304"/>
        <end position="307"/>
    </location>
    <ligand>
        <name>substrate</name>
        <note>ligand shared between dimeric partners</note>
    </ligand>
</feature>
<dbReference type="EC" id="2.7.1.11" evidence="10"/>
<dbReference type="Gene3D" id="3.40.50.450">
    <property type="match status" value="1"/>
</dbReference>
<dbReference type="SUPFAM" id="SSF53784">
    <property type="entry name" value="Phosphofructokinase"/>
    <property type="match status" value="1"/>
</dbReference>
<evidence type="ECO:0000256" key="1">
    <source>
        <dbReference type="ARBA" id="ARBA00001946"/>
    </source>
</evidence>
<dbReference type="GO" id="GO:0003872">
    <property type="term" value="F:6-phosphofructokinase activity"/>
    <property type="evidence" value="ECO:0007669"/>
    <property type="project" value="UniProtKB-UniRule"/>
</dbReference>
<dbReference type="GO" id="GO:0048029">
    <property type="term" value="F:monosaccharide binding"/>
    <property type="evidence" value="ECO:0007669"/>
    <property type="project" value="TreeGrafter"/>
</dbReference>
<proteinExistence type="inferred from homology"/>
<comment type="caution">
    <text evidence="10">Lacks conserved residue(s) required for the propagation of feature annotation.</text>
</comment>
<comment type="subcellular location">
    <subcellularLocation>
        <location evidence="2 10">Cytoplasm</location>
    </subcellularLocation>
</comment>
<dbReference type="Gene3D" id="3.40.50.460">
    <property type="entry name" value="Phosphofructokinase domain"/>
    <property type="match status" value="1"/>
</dbReference>
<feature type="binding site" evidence="10">
    <location>
        <position position="136"/>
    </location>
    <ligand>
        <name>Mg(2+)</name>
        <dbReference type="ChEBI" id="CHEBI:18420"/>
        <note>catalytic</note>
    </ligand>
</feature>
<dbReference type="FunFam" id="3.40.50.460:FF:000002">
    <property type="entry name" value="ATP-dependent 6-phosphofructokinase"/>
    <property type="match status" value="1"/>
</dbReference>
<dbReference type="InterPro" id="IPR000023">
    <property type="entry name" value="Phosphofructokinase_dom"/>
</dbReference>
<comment type="subunit">
    <text evidence="10">Homodimer or homotetramer.</text>
</comment>
<dbReference type="GO" id="GO:0047334">
    <property type="term" value="F:diphosphate-fructose-6-phosphate 1-phosphotransferase activity"/>
    <property type="evidence" value="ECO:0007669"/>
    <property type="project" value="InterPro"/>
</dbReference>
<evidence type="ECO:0000256" key="2">
    <source>
        <dbReference type="ARBA" id="ARBA00004496"/>
    </source>
</evidence>
<dbReference type="PRINTS" id="PR00476">
    <property type="entry name" value="PHFRCTKINASE"/>
</dbReference>
<gene>
    <name evidence="12" type="primary">pfkA1_1</name>
    <name evidence="10" type="synonym">pfkA</name>
    <name evidence="12" type="ORF">Mal15_08350</name>
</gene>
<keyword evidence="6 10" id="KW-0479">Metal-binding</keyword>
<dbReference type="GO" id="GO:0061621">
    <property type="term" value="P:canonical glycolysis"/>
    <property type="evidence" value="ECO:0007669"/>
    <property type="project" value="TreeGrafter"/>
</dbReference>
<dbReference type="Proteomes" id="UP000321353">
    <property type="component" value="Chromosome"/>
</dbReference>
<feature type="binding site" evidence="10">
    <location>
        <begin position="135"/>
        <end position="138"/>
    </location>
    <ligand>
        <name>ATP</name>
        <dbReference type="ChEBI" id="CHEBI:30616"/>
    </ligand>
</feature>
<name>A0A5B9MBA2_9BACT</name>
<evidence type="ECO:0000256" key="9">
    <source>
        <dbReference type="ARBA" id="ARBA00023152"/>
    </source>
</evidence>
<evidence type="ECO:0000256" key="10">
    <source>
        <dbReference type="HAMAP-Rule" id="MF_01976"/>
    </source>
</evidence>
<dbReference type="GO" id="GO:0030388">
    <property type="term" value="P:fructose 1,6-bisphosphate metabolic process"/>
    <property type="evidence" value="ECO:0007669"/>
    <property type="project" value="TreeGrafter"/>
</dbReference>
<comment type="function">
    <text evidence="10">Catalyzes the phosphorylation of D-fructose 6-phosphate to fructose 1,6-bisphosphate by ATP, the first committing step of glycolysis.</text>
</comment>
<dbReference type="HAMAP" id="MF_01976">
    <property type="entry name" value="Phosphofructokinase_III"/>
    <property type="match status" value="1"/>
</dbReference>
<dbReference type="GO" id="GO:0042802">
    <property type="term" value="F:identical protein binding"/>
    <property type="evidence" value="ECO:0007669"/>
    <property type="project" value="TreeGrafter"/>
</dbReference>
<dbReference type="GO" id="GO:0005524">
    <property type="term" value="F:ATP binding"/>
    <property type="evidence" value="ECO:0007669"/>
    <property type="project" value="UniProtKB-KW"/>
</dbReference>
<dbReference type="InterPro" id="IPR012829">
    <property type="entry name" value="Phosphofructokinase_III"/>
</dbReference>
<dbReference type="GO" id="GO:0070095">
    <property type="term" value="F:fructose-6-phosphate binding"/>
    <property type="evidence" value="ECO:0007669"/>
    <property type="project" value="TreeGrafter"/>
</dbReference>
<dbReference type="EMBL" id="CP036264">
    <property type="protein sequence ID" value="QEF96805.1"/>
    <property type="molecule type" value="Genomic_DNA"/>
</dbReference>
<dbReference type="PROSITE" id="PS00433">
    <property type="entry name" value="PHOSPHOFRUCTOKINASE"/>
    <property type="match status" value="1"/>
</dbReference>
<keyword evidence="9 10" id="KW-0324">Glycolysis</keyword>
<dbReference type="Pfam" id="PF00365">
    <property type="entry name" value="PFK"/>
    <property type="match status" value="1"/>
</dbReference>
<keyword evidence="10" id="KW-0547">Nucleotide-binding</keyword>
<evidence type="ECO:0000256" key="8">
    <source>
        <dbReference type="ARBA" id="ARBA00022842"/>
    </source>
</evidence>
<dbReference type="RefSeq" id="WP_147866566.1">
    <property type="nucleotide sequence ID" value="NZ_CP036264.1"/>
</dbReference>
<evidence type="ECO:0000256" key="6">
    <source>
        <dbReference type="ARBA" id="ARBA00022723"/>
    </source>
</evidence>
<dbReference type="NCBIfam" id="NF002872">
    <property type="entry name" value="PRK03202.1"/>
    <property type="match status" value="1"/>
</dbReference>
<dbReference type="InterPro" id="IPR035966">
    <property type="entry name" value="PKF_sf"/>
</dbReference>
<feature type="binding site" description="in other chain" evidence="10">
    <location>
        <begin position="202"/>
        <end position="204"/>
    </location>
    <ligand>
        <name>substrate</name>
        <note>ligand shared between dimeric partners</note>
    </ligand>
</feature>
<feature type="active site" description="Proton acceptor" evidence="10">
    <location>
        <position position="160"/>
    </location>
</feature>
<protein>
    <recommendedName>
        <fullName evidence="10">ATP-dependent 6-phosphofructokinase</fullName>
        <shortName evidence="10">ATP-PFK</shortName>
        <shortName evidence="10">Phosphofructokinase</shortName>
        <ecNumber evidence="10">2.7.1.11</ecNumber>
    </recommendedName>
    <alternativeName>
        <fullName evidence="10">Phosphohexokinase</fullName>
    </alternativeName>
</protein>
<feature type="binding site" evidence="10">
    <location>
        <position position="298"/>
    </location>
    <ligand>
        <name>substrate</name>
        <note>ligand shared between dimeric partners</note>
    </ligand>
</feature>
<evidence type="ECO:0000256" key="5">
    <source>
        <dbReference type="ARBA" id="ARBA00022679"/>
    </source>
</evidence>
<dbReference type="PANTHER" id="PTHR13697:SF52">
    <property type="entry name" value="ATP-DEPENDENT 6-PHOSPHOFRUCTOKINASE 3"/>
    <property type="match status" value="1"/>
</dbReference>
<comment type="pathway">
    <text evidence="3 10">Carbohydrate degradation; glycolysis; D-glyceraldehyde 3-phosphate and glycerone phosphate from D-glucose: step 3/4.</text>
</comment>
<organism evidence="12 13">
    <name type="scientific">Stieleria maiorica</name>
    <dbReference type="NCBI Taxonomy" id="2795974"/>
    <lineage>
        <taxon>Bacteria</taxon>
        <taxon>Pseudomonadati</taxon>
        <taxon>Planctomycetota</taxon>
        <taxon>Planctomycetia</taxon>
        <taxon>Pirellulales</taxon>
        <taxon>Pirellulaceae</taxon>
        <taxon>Stieleria</taxon>
    </lineage>
</organism>
<dbReference type="PANTHER" id="PTHR13697">
    <property type="entry name" value="PHOSPHOFRUCTOKINASE"/>
    <property type="match status" value="1"/>
</dbReference>
<reference evidence="12 13" key="1">
    <citation type="submission" date="2019-02" db="EMBL/GenBank/DDBJ databases">
        <title>Planctomycetal bacteria perform biofilm scaping via a novel small molecule.</title>
        <authorList>
            <person name="Jeske O."/>
            <person name="Boedeker C."/>
            <person name="Wiegand S."/>
            <person name="Breitling P."/>
            <person name="Kallscheuer N."/>
            <person name="Jogler M."/>
            <person name="Rohde M."/>
            <person name="Petersen J."/>
            <person name="Medema M.H."/>
            <person name="Surup F."/>
            <person name="Jogler C."/>
        </authorList>
    </citation>
    <scope>NUCLEOTIDE SEQUENCE [LARGE SCALE GENOMIC DNA]</scope>
    <source>
        <strain evidence="12 13">Mal15</strain>
    </source>
</reference>
<evidence type="ECO:0000313" key="13">
    <source>
        <dbReference type="Proteomes" id="UP000321353"/>
    </source>
</evidence>
<keyword evidence="4 10" id="KW-0963">Cytoplasm</keyword>
<dbReference type="InterPro" id="IPR012003">
    <property type="entry name" value="ATP_PFK_prok-type"/>
</dbReference>
<evidence type="ECO:0000256" key="3">
    <source>
        <dbReference type="ARBA" id="ARBA00004679"/>
    </source>
</evidence>
<dbReference type="UniPathway" id="UPA00109">
    <property type="reaction ID" value="UER00182"/>
</dbReference>
<feature type="binding site" description="in other chain" evidence="10">
    <location>
        <begin position="158"/>
        <end position="160"/>
    </location>
    <ligand>
        <name>substrate</name>
        <note>ligand shared between dimeric partners</note>
    </ligand>
</feature>
<dbReference type="GO" id="GO:0046872">
    <property type="term" value="F:metal ion binding"/>
    <property type="evidence" value="ECO:0007669"/>
    <property type="project" value="UniProtKB-KW"/>
</dbReference>
<keyword evidence="5 10" id="KW-0808">Transferase</keyword>
<accession>A0A5B9MBA2</accession>
<evidence type="ECO:0000256" key="7">
    <source>
        <dbReference type="ARBA" id="ARBA00022777"/>
    </source>
</evidence>
<feature type="domain" description="Phosphofructokinase" evidence="11">
    <location>
        <begin position="24"/>
        <end position="330"/>
    </location>
</feature>
<feature type="binding site" evidence="10">
    <location>
        <position position="32"/>
    </location>
    <ligand>
        <name>ATP</name>
        <dbReference type="ChEBI" id="CHEBI:30616"/>
    </ligand>
</feature>
<dbReference type="GO" id="GO:0005945">
    <property type="term" value="C:6-phosphofructokinase complex"/>
    <property type="evidence" value="ECO:0007669"/>
    <property type="project" value="TreeGrafter"/>
</dbReference>
<dbReference type="GO" id="GO:0006002">
    <property type="term" value="P:fructose 6-phosphate metabolic process"/>
    <property type="evidence" value="ECO:0007669"/>
    <property type="project" value="InterPro"/>
</dbReference>
<evidence type="ECO:0000256" key="4">
    <source>
        <dbReference type="ARBA" id="ARBA00022490"/>
    </source>
</evidence>